<evidence type="ECO:0000313" key="2">
    <source>
        <dbReference type="EMBL" id="EME86346.1"/>
    </source>
</evidence>
<feature type="region of interest" description="Disordered" evidence="1">
    <location>
        <begin position="102"/>
        <end position="124"/>
    </location>
</feature>
<keyword evidence="3" id="KW-1185">Reference proteome</keyword>
<dbReference type="HOGENOM" id="CLU_013892_0_0_1"/>
<dbReference type="AlphaFoldDB" id="M3AP30"/>
<dbReference type="GO" id="GO:0005737">
    <property type="term" value="C:cytoplasm"/>
    <property type="evidence" value="ECO:0007669"/>
    <property type="project" value="TreeGrafter"/>
</dbReference>
<organism evidence="2 3">
    <name type="scientific">Pseudocercospora fijiensis (strain CIRAD86)</name>
    <name type="common">Black leaf streak disease fungus</name>
    <name type="synonym">Mycosphaerella fijiensis</name>
    <dbReference type="NCBI Taxonomy" id="383855"/>
    <lineage>
        <taxon>Eukaryota</taxon>
        <taxon>Fungi</taxon>
        <taxon>Dikarya</taxon>
        <taxon>Ascomycota</taxon>
        <taxon>Pezizomycotina</taxon>
        <taxon>Dothideomycetes</taxon>
        <taxon>Dothideomycetidae</taxon>
        <taxon>Mycosphaerellales</taxon>
        <taxon>Mycosphaerellaceae</taxon>
        <taxon>Pseudocercospora</taxon>
    </lineage>
</organism>
<dbReference type="KEGG" id="pfj:MYCFIDRAFT_214214"/>
<reference evidence="2 3" key="1">
    <citation type="journal article" date="2012" name="PLoS Pathog.">
        <title>Diverse lifestyles and strategies of plant pathogenesis encoded in the genomes of eighteen Dothideomycetes fungi.</title>
        <authorList>
            <person name="Ohm R.A."/>
            <person name="Feau N."/>
            <person name="Henrissat B."/>
            <person name="Schoch C.L."/>
            <person name="Horwitz B.A."/>
            <person name="Barry K.W."/>
            <person name="Condon B.J."/>
            <person name="Copeland A.C."/>
            <person name="Dhillon B."/>
            <person name="Glaser F."/>
            <person name="Hesse C.N."/>
            <person name="Kosti I."/>
            <person name="LaButti K."/>
            <person name="Lindquist E.A."/>
            <person name="Lucas S."/>
            <person name="Salamov A.A."/>
            <person name="Bradshaw R.E."/>
            <person name="Ciuffetti L."/>
            <person name="Hamelin R.C."/>
            <person name="Kema G.H.J."/>
            <person name="Lawrence C."/>
            <person name="Scott J.A."/>
            <person name="Spatafora J.W."/>
            <person name="Turgeon B.G."/>
            <person name="de Wit P.J.G.M."/>
            <person name="Zhong S."/>
            <person name="Goodwin S.B."/>
            <person name="Grigoriev I.V."/>
        </authorList>
    </citation>
    <scope>NUCLEOTIDE SEQUENCE [LARGE SCALE GENOMIC DNA]</scope>
    <source>
        <strain evidence="2 3">CIRAD86</strain>
    </source>
</reference>
<dbReference type="GO" id="GO:0008017">
    <property type="term" value="F:microtubule binding"/>
    <property type="evidence" value="ECO:0007669"/>
    <property type="project" value="InterPro"/>
</dbReference>
<protein>
    <recommendedName>
        <fullName evidence="4">Microtubule associated protein</fullName>
    </recommendedName>
</protein>
<feature type="region of interest" description="Disordered" evidence="1">
    <location>
        <begin position="506"/>
        <end position="534"/>
    </location>
</feature>
<feature type="compositionally biased region" description="Polar residues" evidence="1">
    <location>
        <begin position="618"/>
        <end position="648"/>
    </location>
</feature>
<dbReference type="EMBL" id="KB446556">
    <property type="protein sequence ID" value="EME86346.1"/>
    <property type="molecule type" value="Genomic_DNA"/>
</dbReference>
<feature type="compositionally biased region" description="Basic and acidic residues" evidence="1">
    <location>
        <begin position="766"/>
        <end position="779"/>
    </location>
</feature>
<dbReference type="Proteomes" id="UP000016932">
    <property type="component" value="Unassembled WGS sequence"/>
</dbReference>
<feature type="compositionally biased region" description="Low complexity" evidence="1">
    <location>
        <begin position="800"/>
        <end position="814"/>
    </location>
</feature>
<gene>
    <name evidence="2" type="ORF">MYCFIDRAFT_214214</name>
</gene>
<feature type="compositionally biased region" description="Polar residues" evidence="1">
    <location>
        <begin position="826"/>
        <end position="853"/>
    </location>
</feature>
<feature type="region of interest" description="Disordered" evidence="1">
    <location>
        <begin position="887"/>
        <end position="927"/>
    </location>
</feature>
<feature type="region of interest" description="Disordered" evidence="1">
    <location>
        <begin position="584"/>
        <end position="648"/>
    </location>
</feature>
<dbReference type="GeneID" id="19338008"/>
<feature type="compositionally biased region" description="Basic and acidic residues" evidence="1">
    <location>
        <begin position="604"/>
        <end position="614"/>
    </location>
</feature>
<dbReference type="PANTHER" id="PTHR19321">
    <property type="entry name" value="PROTEIN REGULATOR OF CYTOKINESIS 1 PRC1-RELATED"/>
    <property type="match status" value="1"/>
</dbReference>
<accession>M3AP30</accession>
<name>M3AP30_PSEFD</name>
<dbReference type="PANTHER" id="PTHR19321:SF41">
    <property type="entry name" value="FASCETTO-RELATED"/>
    <property type="match status" value="1"/>
</dbReference>
<dbReference type="InterPro" id="IPR007145">
    <property type="entry name" value="MAP65_Ase1_PRC1"/>
</dbReference>
<dbReference type="RefSeq" id="XP_007923654.1">
    <property type="nucleotide sequence ID" value="XM_007925463.1"/>
</dbReference>
<proteinExistence type="predicted"/>
<dbReference type="GO" id="GO:0051256">
    <property type="term" value="P:mitotic spindle midzone assembly"/>
    <property type="evidence" value="ECO:0007669"/>
    <property type="project" value="TreeGrafter"/>
</dbReference>
<feature type="compositionally biased region" description="Polar residues" evidence="1">
    <location>
        <begin position="781"/>
        <end position="793"/>
    </location>
</feature>
<feature type="compositionally biased region" description="Basic and acidic residues" evidence="1">
    <location>
        <begin position="701"/>
        <end position="723"/>
    </location>
</feature>
<dbReference type="OrthoDB" id="642895at2759"/>
<dbReference type="Pfam" id="PF03999">
    <property type="entry name" value="MAP65_ASE1"/>
    <property type="match status" value="1"/>
</dbReference>
<feature type="compositionally biased region" description="Acidic residues" evidence="1">
    <location>
        <begin position="917"/>
        <end position="927"/>
    </location>
</feature>
<evidence type="ECO:0000256" key="1">
    <source>
        <dbReference type="SAM" id="MobiDB-lite"/>
    </source>
</evidence>
<sequence length="927" mass="103902">MSRFNSPWWSLEAAKEKEKAQMPPGVAAKGFSVRFADVRPGDWEWLARVNQSRRGTAIVYDVIVACFALHPEVHLPAPNTVGAQRSIPSISRLQPACSATHSIRGTRHEARGTRHTAAGSRASAMDTSYLSQQVTTIIERLHGFFDEIGVPSHERDSRESELFSALSETLHNQLNLVAKEKHDLTEEAQRLIKTIRQMERSLDDTRPKDDYECEKDGLKVTMPLLSCIERLKQKHHTIQKLHRERYEQVKKLVEALESYASHLEPAFVKIKLPPTSPKADIAPTFDLSPTYVTKLDQEFTRVYDEYNKRVATVTTYAQDIINLYSELGTPQAQIDSQIVQCARESPEQLGLHQDDLKRLALKRDKLIQEKQGREKKLRDLRVAVDGLWERLGVDESERKQFLAANRGVGIRQINEFEDELARLNELKRQNLHIFVEDARVKLQELWDTLYFSEEEMLDFAPAFSDVYSDALLSAHEQEIARLEMLKEQRLPILAAVERHRSLIKDREDLAQSSQDASRLMSKGQKGEKRDPGKLLREEKMRKRIAKELPKVEADLRKTLESWENEYGRPFCVHGQPYLDELEAAQARAPPPRSKTPNALSGTRDAPKSAGRDTAKAPLSQSRSAGTLRGNNPTRSKTPSAQSSRNPLAASTSVLGASTMNASMLAASMSGYSAVKLSPSKIPGASGSRLPMSQLRDGNNSPERRDRSKTVGTRQGEELSRTLRGDMGPPQVPPPRMKDLFSPPTPTPNGANKENGLALERSNSVVRHVEPDDPYDDRRSRNNQYSSMHSSTSHRAGHGYSRSVDSFSSTSSRPLSRQEYPVAPPFSRQTSNTSSIMSGSVATGSENWETYDSNSEADEADATEAYHAKVKQQQIRQAVKRPAGVQLGAVKRVREHPNQQHTILEEDGNFVEGSEAGWTDDGDVGETY</sequence>
<dbReference type="STRING" id="383855.M3AP30"/>
<dbReference type="GO" id="GO:1990023">
    <property type="term" value="C:mitotic spindle midzone"/>
    <property type="evidence" value="ECO:0007669"/>
    <property type="project" value="TreeGrafter"/>
</dbReference>
<dbReference type="eggNOG" id="KOG4302">
    <property type="taxonomic scope" value="Eukaryota"/>
</dbReference>
<evidence type="ECO:0000313" key="3">
    <source>
        <dbReference type="Proteomes" id="UP000016932"/>
    </source>
</evidence>
<dbReference type="VEuPathDB" id="FungiDB:MYCFIDRAFT_214214"/>
<feature type="region of interest" description="Disordered" evidence="1">
    <location>
        <begin position="682"/>
        <end position="859"/>
    </location>
</feature>
<dbReference type="Gene3D" id="1.20.58.1520">
    <property type="match status" value="1"/>
</dbReference>
<feature type="compositionally biased region" description="Basic and acidic residues" evidence="1">
    <location>
        <begin position="524"/>
        <end position="534"/>
    </location>
</feature>
<evidence type="ECO:0008006" key="4">
    <source>
        <dbReference type="Google" id="ProtNLM"/>
    </source>
</evidence>